<evidence type="ECO:0000313" key="2">
    <source>
        <dbReference type="EMBL" id="MBW4560314.1"/>
    </source>
</evidence>
<feature type="transmembrane region" description="Helical" evidence="1">
    <location>
        <begin position="27"/>
        <end position="49"/>
    </location>
</feature>
<reference evidence="2" key="1">
    <citation type="submission" date="2021-05" db="EMBL/GenBank/DDBJ databases">
        <authorList>
            <person name="Pietrasiak N."/>
            <person name="Ward R."/>
            <person name="Stajich J.E."/>
            <person name="Kurbessoian T."/>
        </authorList>
    </citation>
    <scope>NUCLEOTIDE SEQUENCE</scope>
    <source>
        <strain evidence="2">JT2-VF2</strain>
    </source>
</reference>
<keyword evidence="1" id="KW-1133">Transmembrane helix</keyword>
<keyword evidence="1" id="KW-0812">Transmembrane</keyword>
<organism evidence="2 3">
    <name type="scientific">Mojavia pulchra JT2-VF2</name>
    <dbReference type="NCBI Taxonomy" id="287848"/>
    <lineage>
        <taxon>Bacteria</taxon>
        <taxon>Bacillati</taxon>
        <taxon>Cyanobacteriota</taxon>
        <taxon>Cyanophyceae</taxon>
        <taxon>Nostocales</taxon>
        <taxon>Nostocaceae</taxon>
    </lineage>
</organism>
<name>A0A951UEF2_9NOST</name>
<protein>
    <submittedName>
        <fullName evidence="2">Uncharacterized protein</fullName>
    </submittedName>
</protein>
<proteinExistence type="predicted"/>
<evidence type="ECO:0000256" key="1">
    <source>
        <dbReference type="SAM" id="Phobius"/>
    </source>
</evidence>
<comment type="caution">
    <text evidence="2">The sequence shown here is derived from an EMBL/GenBank/DDBJ whole genome shotgun (WGS) entry which is preliminary data.</text>
</comment>
<accession>A0A951UEF2</accession>
<reference evidence="2" key="2">
    <citation type="journal article" date="2022" name="Microbiol. Resour. Announc.">
        <title>Metagenome Sequencing to Explore Phylogenomics of Terrestrial Cyanobacteria.</title>
        <authorList>
            <person name="Ward R.D."/>
            <person name="Stajich J.E."/>
            <person name="Johansen J.R."/>
            <person name="Huntemann M."/>
            <person name="Clum A."/>
            <person name="Foster B."/>
            <person name="Foster B."/>
            <person name="Roux S."/>
            <person name="Palaniappan K."/>
            <person name="Varghese N."/>
            <person name="Mukherjee S."/>
            <person name="Reddy T.B.K."/>
            <person name="Daum C."/>
            <person name="Copeland A."/>
            <person name="Chen I.A."/>
            <person name="Ivanova N.N."/>
            <person name="Kyrpides N.C."/>
            <person name="Shapiro N."/>
            <person name="Eloe-Fadrosh E.A."/>
            <person name="Pietrasiak N."/>
        </authorList>
    </citation>
    <scope>NUCLEOTIDE SEQUENCE</scope>
    <source>
        <strain evidence="2">JT2-VF2</strain>
    </source>
</reference>
<dbReference type="Proteomes" id="UP000715781">
    <property type="component" value="Unassembled WGS sequence"/>
</dbReference>
<dbReference type="EMBL" id="JAHHHN010000002">
    <property type="protein sequence ID" value="MBW4560314.1"/>
    <property type="molecule type" value="Genomic_DNA"/>
</dbReference>
<gene>
    <name evidence="2" type="ORF">KME32_03995</name>
</gene>
<dbReference type="AlphaFoldDB" id="A0A951UEF2"/>
<sequence length="110" mass="12559">MLYFIWVWQVFSKRSLAEVDSQELGLMMILAIALIVLFIAYVLDCLVCIPSMMEHKRGTIIVSSGLSRYPREGFIAHNTANSKLTEIYTTRNTTCYIPKFIIYSLSITAL</sequence>
<evidence type="ECO:0000313" key="3">
    <source>
        <dbReference type="Proteomes" id="UP000715781"/>
    </source>
</evidence>
<keyword evidence="1" id="KW-0472">Membrane</keyword>